<evidence type="ECO:0000313" key="1">
    <source>
        <dbReference type="EMBL" id="KAH7999651.1"/>
    </source>
</evidence>
<sequence length="104" mass="10607">MRESGCEERCVTTGPDRLNQGKIGAGGGPGPSTGNVRRTGGQVHPQPTSGGQGIPHLGGQSNPQSAAIRQRGQSNLQPFSRGQGTLHPGVQSNHQPLSGGQGYS</sequence>
<reference evidence="1" key="1">
    <citation type="submission" date="2021-08" db="EMBL/GenBank/DDBJ databases">
        <title>The first chromosome-level gecko genome reveals the dynamic sex chromosomes of Neotropical dwarf geckos (Sphaerodactylidae: Sphaerodactylus).</title>
        <authorList>
            <person name="Pinto B.J."/>
            <person name="Keating S.E."/>
            <person name="Gamble T."/>
        </authorList>
    </citation>
    <scope>NUCLEOTIDE SEQUENCE</scope>
    <source>
        <strain evidence="1">TG3544</strain>
    </source>
</reference>
<protein>
    <submittedName>
        <fullName evidence="1">Uncharacterized protein</fullName>
    </submittedName>
</protein>
<accession>A0ACB8F3Z6</accession>
<dbReference type="EMBL" id="CM037618">
    <property type="protein sequence ID" value="KAH7999651.1"/>
    <property type="molecule type" value="Genomic_DNA"/>
</dbReference>
<dbReference type="Proteomes" id="UP000827872">
    <property type="component" value="Linkage Group LG05"/>
</dbReference>
<gene>
    <name evidence="1" type="ORF">K3G42_016321</name>
</gene>
<proteinExistence type="predicted"/>
<organism evidence="1 2">
    <name type="scientific">Sphaerodactylus townsendi</name>
    <dbReference type="NCBI Taxonomy" id="933632"/>
    <lineage>
        <taxon>Eukaryota</taxon>
        <taxon>Metazoa</taxon>
        <taxon>Chordata</taxon>
        <taxon>Craniata</taxon>
        <taxon>Vertebrata</taxon>
        <taxon>Euteleostomi</taxon>
        <taxon>Lepidosauria</taxon>
        <taxon>Squamata</taxon>
        <taxon>Bifurcata</taxon>
        <taxon>Gekkota</taxon>
        <taxon>Sphaerodactylidae</taxon>
        <taxon>Sphaerodactylus</taxon>
    </lineage>
</organism>
<evidence type="ECO:0000313" key="2">
    <source>
        <dbReference type="Proteomes" id="UP000827872"/>
    </source>
</evidence>
<comment type="caution">
    <text evidence="1">The sequence shown here is derived from an EMBL/GenBank/DDBJ whole genome shotgun (WGS) entry which is preliminary data.</text>
</comment>
<keyword evidence="2" id="KW-1185">Reference proteome</keyword>
<name>A0ACB8F3Z6_9SAUR</name>